<sequence length="318" mass="36784">MLNKPASVSDDTRLIGTTATLSSYIDHKRGIAYVDTVGYGDVRFRQNQEAFALYFRELVCYTSIGYNWIFLVLRYQQLTEDVLIYIETLENLLGKNVLTRCTLVFTHCTVKNMTLERCLEANKEHEPTVNVIKKIKNVIFGNMINDAKSDTDDDEEYAKQSSKKTQKLRNAFMEQMLHLIDNTDNQLLKLDKNWFEYYWTKFSLFMAHCHKKISGKKSKLSELYQLSADLKSGANILIYYDECPICLELITEIDGHEPTACKTKCEHIFHHACLRTWLERQDCCPNCNTILRGLPEKKNGRKIGLTEIKEEQSACTAN</sequence>
<dbReference type="InterPro" id="IPR013083">
    <property type="entry name" value="Znf_RING/FYVE/PHD"/>
</dbReference>
<dbReference type="Proteomes" id="UP000663860">
    <property type="component" value="Unassembled WGS sequence"/>
</dbReference>
<evidence type="ECO:0000256" key="1">
    <source>
        <dbReference type="ARBA" id="ARBA00022723"/>
    </source>
</evidence>
<dbReference type="Proteomes" id="UP000663868">
    <property type="component" value="Unassembled WGS sequence"/>
</dbReference>
<dbReference type="Gene3D" id="3.30.40.10">
    <property type="entry name" value="Zinc/RING finger domain, C3HC4 (zinc finger)"/>
    <property type="match status" value="1"/>
</dbReference>
<dbReference type="GO" id="GO:0008270">
    <property type="term" value="F:zinc ion binding"/>
    <property type="evidence" value="ECO:0007669"/>
    <property type="project" value="UniProtKB-KW"/>
</dbReference>
<proteinExistence type="predicted"/>
<protein>
    <recommendedName>
        <fullName evidence="5">RING-type domain-containing protein</fullName>
    </recommendedName>
</protein>
<gene>
    <name evidence="6" type="ORF">IZO911_LOCUS28757</name>
    <name evidence="7" type="ORF">KXQ929_LOCUS25436</name>
</gene>
<dbReference type="EMBL" id="CAJNOE010000413">
    <property type="protein sequence ID" value="CAF1203594.1"/>
    <property type="molecule type" value="Genomic_DNA"/>
</dbReference>
<evidence type="ECO:0000313" key="6">
    <source>
        <dbReference type="EMBL" id="CAF1203594.1"/>
    </source>
</evidence>
<dbReference type="PANTHER" id="PTHR45969">
    <property type="entry name" value="RING ZINC FINGER PROTEIN-RELATED"/>
    <property type="match status" value="1"/>
</dbReference>
<dbReference type="SUPFAM" id="SSF57850">
    <property type="entry name" value="RING/U-box"/>
    <property type="match status" value="1"/>
</dbReference>
<keyword evidence="1" id="KW-0479">Metal-binding</keyword>
<dbReference type="SMART" id="SM00184">
    <property type="entry name" value="RING"/>
    <property type="match status" value="1"/>
</dbReference>
<dbReference type="GO" id="GO:0016567">
    <property type="term" value="P:protein ubiquitination"/>
    <property type="evidence" value="ECO:0007669"/>
    <property type="project" value="TreeGrafter"/>
</dbReference>
<dbReference type="PANTHER" id="PTHR45969:SF69">
    <property type="entry name" value="FINGER DOMAIN PROTEIN, PUTATIVE (AFU_ORTHOLOGUE AFUA_3G12190)-RELATED"/>
    <property type="match status" value="1"/>
</dbReference>
<accession>A0A814WMH9</accession>
<dbReference type="EMBL" id="CAJOBB010002206">
    <property type="protein sequence ID" value="CAF3947995.1"/>
    <property type="molecule type" value="Genomic_DNA"/>
</dbReference>
<dbReference type="GO" id="GO:0061630">
    <property type="term" value="F:ubiquitin protein ligase activity"/>
    <property type="evidence" value="ECO:0007669"/>
    <property type="project" value="TreeGrafter"/>
</dbReference>
<evidence type="ECO:0000256" key="2">
    <source>
        <dbReference type="ARBA" id="ARBA00022771"/>
    </source>
</evidence>
<keyword evidence="3" id="KW-0862">Zinc</keyword>
<organism evidence="6 8">
    <name type="scientific">Adineta steineri</name>
    <dbReference type="NCBI Taxonomy" id="433720"/>
    <lineage>
        <taxon>Eukaryota</taxon>
        <taxon>Metazoa</taxon>
        <taxon>Spiralia</taxon>
        <taxon>Gnathifera</taxon>
        <taxon>Rotifera</taxon>
        <taxon>Eurotatoria</taxon>
        <taxon>Bdelloidea</taxon>
        <taxon>Adinetida</taxon>
        <taxon>Adinetidae</taxon>
        <taxon>Adineta</taxon>
    </lineage>
</organism>
<dbReference type="AlphaFoldDB" id="A0A814WMH9"/>
<evidence type="ECO:0000256" key="3">
    <source>
        <dbReference type="ARBA" id="ARBA00022833"/>
    </source>
</evidence>
<dbReference type="PROSITE" id="PS50089">
    <property type="entry name" value="ZF_RING_2"/>
    <property type="match status" value="1"/>
</dbReference>
<keyword evidence="2 4" id="KW-0863">Zinc-finger</keyword>
<feature type="domain" description="RING-type" evidence="5">
    <location>
        <begin position="243"/>
        <end position="288"/>
    </location>
</feature>
<name>A0A814WMH9_9BILA</name>
<evidence type="ECO:0000313" key="8">
    <source>
        <dbReference type="Proteomes" id="UP000663860"/>
    </source>
</evidence>
<comment type="caution">
    <text evidence="6">The sequence shown here is derived from an EMBL/GenBank/DDBJ whole genome shotgun (WGS) entry which is preliminary data.</text>
</comment>
<dbReference type="InterPro" id="IPR001841">
    <property type="entry name" value="Znf_RING"/>
</dbReference>
<evidence type="ECO:0000256" key="4">
    <source>
        <dbReference type="PROSITE-ProRule" id="PRU00175"/>
    </source>
</evidence>
<dbReference type="Gene3D" id="3.40.50.300">
    <property type="entry name" value="P-loop containing nucleotide triphosphate hydrolases"/>
    <property type="match status" value="1"/>
</dbReference>
<dbReference type="InterPro" id="IPR027417">
    <property type="entry name" value="P-loop_NTPase"/>
</dbReference>
<dbReference type="Pfam" id="PF13639">
    <property type="entry name" value="zf-RING_2"/>
    <property type="match status" value="1"/>
</dbReference>
<reference evidence="6" key="1">
    <citation type="submission" date="2021-02" db="EMBL/GenBank/DDBJ databases">
        <authorList>
            <person name="Nowell W R."/>
        </authorList>
    </citation>
    <scope>NUCLEOTIDE SEQUENCE</scope>
</reference>
<evidence type="ECO:0000313" key="7">
    <source>
        <dbReference type="EMBL" id="CAF3947995.1"/>
    </source>
</evidence>
<evidence type="ECO:0000259" key="5">
    <source>
        <dbReference type="PROSITE" id="PS50089"/>
    </source>
</evidence>